<dbReference type="InterPro" id="IPR004392">
    <property type="entry name" value="Hyd_mat_HypB"/>
</dbReference>
<evidence type="ECO:0000259" key="8">
    <source>
        <dbReference type="Pfam" id="PF02492"/>
    </source>
</evidence>
<dbReference type="PANTHER" id="PTHR30134">
    <property type="entry name" value="HYDROGENASE PROTEIN ASSEMBLY PROTEIN, NICKEL CHAPERONE"/>
    <property type="match status" value="1"/>
</dbReference>
<keyword evidence="4" id="KW-0547">Nucleotide-binding</keyword>
<dbReference type="GO" id="GO:0051604">
    <property type="term" value="P:protein maturation"/>
    <property type="evidence" value="ECO:0007669"/>
    <property type="project" value="InterPro"/>
</dbReference>
<evidence type="ECO:0000256" key="2">
    <source>
        <dbReference type="ARBA" id="ARBA00022596"/>
    </source>
</evidence>
<accession>A0A7V5P0X8</accession>
<protein>
    <submittedName>
        <fullName evidence="9">Hydrogenase accessory protein HypB</fullName>
    </submittedName>
</protein>
<feature type="domain" description="CobW/HypB/UreG nucleotide-binding" evidence="8">
    <location>
        <begin position="46"/>
        <end position="205"/>
    </location>
</feature>
<dbReference type="InterPro" id="IPR003495">
    <property type="entry name" value="CobW/HypB/UreG_nucleotide-bd"/>
</dbReference>
<name>A0A7V5P0X8_9BACT</name>
<dbReference type="GO" id="GO:0016151">
    <property type="term" value="F:nickel cation binding"/>
    <property type="evidence" value="ECO:0007669"/>
    <property type="project" value="InterPro"/>
</dbReference>
<dbReference type="AlphaFoldDB" id="A0A7V5P0X8"/>
<dbReference type="CDD" id="cd05390">
    <property type="entry name" value="HypB"/>
    <property type="match status" value="1"/>
</dbReference>
<dbReference type="GO" id="GO:0003924">
    <property type="term" value="F:GTPase activity"/>
    <property type="evidence" value="ECO:0007669"/>
    <property type="project" value="InterPro"/>
</dbReference>
<dbReference type="InterPro" id="IPR027417">
    <property type="entry name" value="P-loop_NTPase"/>
</dbReference>
<keyword evidence="5" id="KW-0378">Hydrolase</keyword>
<dbReference type="EMBL" id="DROK01000243">
    <property type="protein sequence ID" value="HHI97818.1"/>
    <property type="molecule type" value="Genomic_DNA"/>
</dbReference>
<evidence type="ECO:0000313" key="9">
    <source>
        <dbReference type="EMBL" id="HHI97818.1"/>
    </source>
</evidence>
<dbReference type="PANTHER" id="PTHR30134:SF2">
    <property type="entry name" value="HYDROGENASE MATURATION FACTOR HYPB"/>
    <property type="match status" value="1"/>
</dbReference>
<proteinExistence type="inferred from homology"/>
<dbReference type="SUPFAM" id="SSF52540">
    <property type="entry name" value="P-loop containing nucleoside triphosphate hydrolases"/>
    <property type="match status" value="1"/>
</dbReference>
<dbReference type="Gene3D" id="3.40.50.300">
    <property type="entry name" value="P-loop containing nucleotide triphosphate hydrolases"/>
    <property type="match status" value="1"/>
</dbReference>
<comment type="caution">
    <text evidence="9">The sequence shown here is derived from an EMBL/GenBank/DDBJ whole genome shotgun (WGS) entry which is preliminary data.</text>
</comment>
<dbReference type="PIRSF" id="PIRSF005624">
    <property type="entry name" value="Ni-bind_GTPase"/>
    <property type="match status" value="1"/>
</dbReference>
<dbReference type="GO" id="GO:0005525">
    <property type="term" value="F:GTP binding"/>
    <property type="evidence" value="ECO:0007669"/>
    <property type="project" value="UniProtKB-KW"/>
</dbReference>
<dbReference type="NCBIfam" id="TIGR00073">
    <property type="entry name" value="hypB"/>
    <property type="match status" value="1"/>
</dbReference>
<evidence type="ECO:0000256" key="7">
    <source>
        <dbReference type="ARBA" id="ARBA00023134"/>
    </source>
</evidence>
<sequence>MCEHCGCEAGLKRKEITLEKNILEQNEHLASKNRKHFDEKGIVAINLISAPGSGKTSLLEATIAQLRDEIPLAVIEGDPETERDAERIRRQGVPVVQVTTGGACHLDAVQVHRAFHQLEKEKFRLLFIENVGNLLCPSAFNLGEHLRVVLVSVPEGSDKPAKYPAAFYKADVFLITKTDLLPYFDFDLEEAKSLALKINPRLRVIALSAKSGQGLEEWCQLLRDLVFG</sequence>
<evidence type="ECO:0000256" key="4">
    <source>
        <dbReference type="ARBA" id="ARBA00022741"/>
    </source>
</evidence>
<dbReference type="Pfam" id="PF02492">
    <property type="entry name" value="cobW"/>
    <property type="match status" value="1"/>
</dbReference>
<reference evidence="9" key="1">
    <citation type="journal article" date="2020" name="mSystems">
        <title>Genome- and Community-Level Interaction Insights into Carbon Utilization and Element Cycling Functions of Hydrothermarchaeota in Hydrothermal Sediment.</title>
        <authorList>
            <person name="Zhou Z."/>
            <person name="Liu Y."/>
            <person name="Xu W."/>
            <person name="Pan J."/>
            <person name="Luo Z.H."/>
            <person name="Li M."/>
        </authorList>
    </citation>
    <scope>NUCLEOTIDE SEQUENCE [LARGE SCALE GENOMIC DNA]</scope>
    <source>
        <strain evidence="9">HyVt-533</strain>
    </source>
</reference>
<evidence type="ECO:0000256" key="6">
    <source>
        <dbReference type="ARBA" id="ARBA00022833"/>
    </source>
</evidence>
<keyword evidence="7" id="KW-0342">GTP-binding</keyword>
<dbReference type="Proteomes" id="UP000886101">
    <property type="component" value="Unassembled WGS sequence"/>
</dbReference>
<evidence type="ECO:0000256" key="5">
    <source>
        <dbReference type="ARBA" id="ARBA00022801"/>
    </source>
</evidence>
<evidence type="ECO:0000256" key="1">
    <source>
        <dbReference type="ARBA" id="ARBA00006211"/>
    </source>
</evidence>
<keyword evidence="2" id="KW-0533">Nickel</keyword>
<dbReference type="GO" id="GO:0008270">
    <property type="term" value="F:zinc ion binding"/>
    <property type="evidence" value="ECO:0007669"/>
    <property type="project" value="TreeGrafter"/>
</dbReference>
<comment type="similarity">
    <text evidence="1">Belongs to the SIMIBI class G3E GTPase family. HypB/HupM subfamily.</text>
</comment>
<evidence type="ECO:0000256" key="3">
    <source>
        <dbReference type="ARBA" id="ARBA00022723"/>
    </source>
</evidence>
<gene>
    <name evidence="9" type="primary">hypB</name>
    <name evidence="9" type="ORF">ENJ96_08185</name>
</gene>
<organism evidence="9">
    <name type="scientific">Thermodesulfatator atlanticus</name>
    <dbReference type="NCBI Taxonomy" id="501497"/>
    <lineage>
        <taxon>Bacteria</taxon>
        <taxon>Pseudomonadati</taxon>
        <taxon>Thermodesulfobacteriota</taxon>
        <taxon>Thermodesulfobacteria</taxon>
        <taxon>Thermodesulfobacteriales</taxon>
        <taxon>Thermodesulfatatoraceae</taxon>
        <taxon>Thermodesulfatator</taxon>
    </lineage>
</organism>
<keyword evidence="6" id="KW-0862">Zinc</keyword>
<keyword evidence="3" id="KW-0479">Metal-binding</keyword>